<organism evidence="4 5">
    <name type="scientific">Pochonia chlamydosporia 170</name>
    <dbReference type="NCBI Taxonomy" id="1380566"/>
    <lineage>
        <taxon>Eukaryota</taxon>
        <taxon>Fungi</taxon>
        <taxon>Dikarya</taxon>
        <taxon>Ascomycota</taxon>
        <taxon>Pezizomycotina</taxon>
        <taxon>Sordariomycetes</taxon>
        <taxon>Hypocreomycetidae</taxon>
        <taxon>Hypocreales</taxon>
        <taxon>Clavicipitaceae</taxon>
        <taxon>Pochonia</taxon>
    </lineage>
</organism>
<dbReference type="InterPro" id="IPR000639">
    <property type="entry name" value="Epox_hydrolase-like"/>
</dbReference>
<dbReference type="PRINTS" id="PR00412">
    <property type="entry name" value="EPOXHYDRLASE"/>
</dbReference>
<gene>
    <name evidence="4" type="ORF">VFPPC_14740</name>
</gene>
<evidence type="ECO:0000313" key="5">
    <source>
        <dbReference type="Proteomes" id="UP000078397"/>
    </source>
</evidence>
<dbReference type="RefSeq" id="XP_018137282.1">
    <property type="nucleotide sequence ID" value="XM_018292508.1"/>
</dbReference>
<feature type="domain" description="Epoxide hydrolase N-terminal" evidence="3">
    <location>
        <begin position="15"/>
        <end position="128"/>
    </location>
</feature>
<dbReference type="InterPro" id="IPR010497">
    <property type="entry name" value="Epoxide_hydro_N"/>
</dbReference>
<dbReference type="Gene3D" id="3.40.50.1820">
    <property type="entry name" value="alpha/beta hydrolase"/>
    <property type="match status" value="1"/>
</dbReference>
<proteinExistence type="inferred from homology"/>
<dbReference type="EMBL" id="LSBJ02000010">
    <property type="protein sequence ID" value="OAQ59227.1"/>
    <property type="molecule type" value="Genomic_DNA"/>
</dbReference>
<keyword evidence="2 4" id="KW-0378">Hydrolase</keyword>
<evidence type="ECO:0000313" key="4">
    <source>
        <dbReference type="EMBL" id="OAQ59227.1"/>
    </source>
</evidence>
<dbReference type="GO" id="GO:0097176">
    <property type="term" value="P:epoxide metabolic process"/>
    <property type="evidence" value="ECO:0007669"/>
    <property type="project" value="TreeGrafter"/>
</dbReference>
<protein>
    <submittedName>
        <fullName evidence="4">Epoxide hydrolase 1</fullName>
    </submittedName>
</protein>
<dbReference type="PANTHER" id="PTHR21661">
    <property type="entry name" value="EPOXIDE HYDROLASE 1-RELATED"/>
    <property type="match status" value="1"/>
</dbReference>
<comment type="similarity">
    <text evidence="1">Belongs to the peptidase S33 family.</text>
</comment>
<dbReference type="AlphaFoldDB" id="A0A179F184"/>
<reference evidence="4 5" key="1">
    <citation type="journal article" date="2016" name="PLoS Pathog.">
        <title>Biosynthesis of antibiotic leucinostatins in bio-control fungus Purpureocillium lilacinum and their inhibition on phytophthora revealed by genome mining.</title>
        <authorList>
            <person name="Wang G."/>
            <person name="Liu Z."/>
            <person name="Lin R."/>
            <person name="Li E."/>
            <person name="Mao Z."/>
            <person name="Ling J."/>
            <person name="Yang Y."/>
            <person name="Yin W.B."/>
            <person name="Xie B."/>
        </authorList>
    </citation>
    <scope>NUCLEOTIDE SEQUENCE [LARGE SCALE GENOMIC DNA]</scope>
    <source>
        <strain evidence="4">170</strain>
    </source>
</reference>
<dbReference type="SUPFAM" id="SSF53474">
    <property type="entry name" value="alpha/beta-Hydrolases"/>
    <property type="match status" value="1"/>
</dbReference>
<name>A0A179F184_METCM</name>
<dbReference type="PANTHER" id="PTHR21661:SF39">
    <property type="entry name" value="HYDROLASE, PUTATIVE (AFU_ORTHOLOGUE AFUA_3G08960)-RELATED"/>
    <property type="match status" value="1"/>
</dbReference>
<evidence type="ECO:0000256" key="2">
    <source>
        <dbReference type="ARBA" id="ARBA00022801"/>
    </source>
</evidence>
<dbReference type="InterPro" id="IPR029058">
    <property type="entry name" value="AB_hydrolase_fold"/>
</dbReference>
<dbReference type="InterPro" id="IPR016292">
    <property type="entry name" value="Epoxide_hydrolase"/>
</dbReference>
<dbReference type="Proteomes" id="UP000078397">
    <property type="component" value="Unassembled WGS sequence"/>
</dbReference>
<dbReference type="OrthoDB" id="7130006at2759"/>
<dbReference type="KEGG" id="pchm:VFPPC_14740"/>
<evidence type="ECO:0000256" key="1">
    <source>
        <dbReference type="ARBA" id="ARBA00010088"/>
    </source>
</evidence>
<dbReference type="STRING" id="1380566.A0A179F184"/>
<accession>A0A179F184</accession>
<dbReference type="Pfam" id="PF06441">
    <property type="entry name" value="EHN"/>
    <property type="match status" value="1"/>
</dbReference>
<sequence length="413" mass="45679">MADYANIPPNATLNVHPFKAHVDEAKLQHFRQLLELSPIGPAVFENTNAGNKFGIKRDWLVNAKNVWLNDFDWRKHEDRINSYPNFQTTVQDSEGNSIDVHFLALFSEKKDAVPIAFFHGWPGSVCDFIDMLDLIKQKYSPADLPYHVIVPSLPGYAYSSSLPLDVDYGIDLAAGAMHNLMLGLGFGSGYLVQGGDVGSFVSRMLALQQDACKGMHVTQMGTPPLDKNPPMSDDEKLAVHKATEFMDTANGFALEQGQRPATIGLALSASPLALLSWIGEKLLAWTDDDVPLDKILESVTLYWMTDTFPRAMYHNRGLGNAHDKPKIARTSVFSKLTAIQLPYVDKPCGYSLFANEIVPVPKSWAEKSCNLVTFNKHDAGGHFAAMEKPHELLADVEEYIKVAWRVGDSASGE</sequence>
<dbReference type="GeneID" id="28856502"/>
<dbReference type="GO" id="GO:0004301">
    <property type="term" value="F:epoxide hydrolase activity"/>
    <property type="evidence" value="ECO:0007669"/>
    <property type="project" value="TreeGrafter"/>
</dbReference>
<dbReference type="PIRSF" id="PIRSF001112">
    <property type="entry name" value="Epoxide_hydrolase"/>
    <property type="match status" value="1"/>
</dbReference>
<keyword evidence="5" id="KW-1185">Reference proteome</keyword>
<comment type="caution">
    <text evidence="4">The sequence shown here is derived from an EMBL/GenBank/DDBJ whole genome shotgun (WGS) entry which is preliminary data.</text>
</comment>
<evidence type="ECO:0000259" key="3">
    <source>
        <dbReference type="Pfam" id="PF06441"/>
    </source>
</evidence>